<sequence>MGYHTSAIAFFVIFLTVFSASLAHIVEPEDYFYGRMKFQADDESIIQGPPTLEDIIPIEKDLTRFVDYLRSFGDIIGLISNPNSTITLFAPVNSAFRNLTHKPHQVKDSSQDPKEKLYQFVLGHIVPAIYETLPVGQELQTMRQGIKVKVENGKDGGYKLNGEINTGVTKKAVNGIIYKIDGVLTND</sequence>
<feature type="signal peptide" evidence="2">
    <location>
        <begin position="1"/>
        <end position="23"/>
    </location>
</feature>
<gene>
    <name evidence="4" type="ORF">AMORRO_LOCUS407</name>
</gene>
<feature type="domain" description="FAS1" evidence="3">
    <location>
        <begin position="49"/>
        <end position="184"/>
    </location>
</feature>
<dbReference type="SUPFAM" id="SSF82153">
    <property type="entry name" value="FAS1 domain"/>
    <property type="match status" value="1"/>
</dbReference>
<name>A0A9N8V9Y7_9GLOM</name>
<evidence type="ECO:0000256" key="1">
    <source>
        <dbReference type="ARBA" id="ARBA00022729"/>
    </source>
</evidence>
<proteinExistence type="predicted"/>
<keyword evidence="5" id="KW-1185">Reference proteome</keyword>
<dbReference type="Proteomes" id="UP000789342">
    <property type="component" value="Unassembled WGS sequence"/>
</dbReference>
<dbReference type="PROSITE" id="PS50213">
    <property type="entry name" value="FAS1"/>
    <property type="match status" value="1"/>
</dbReference>
<dbReference type="EMBL" id="CAJVPV010000102">
    <property type="protein sequence ID" value="CAG8442712.1"/>
    <property type="molecule type" value="Genomic_DNA"/>
</dbReference>
<evidence type="ECO:0000259" key="3">
    <source>
        <dbReference type="PROSITE" id="PS50213"/>
    </source>
</evidence>
<reference evidence="4" key="1">
    <citation type="submission" date="2021-06" db="EMBL/GenBank/DDBJ databases">
        <authorList>
            <person name="Kallberg Y."/>
            <person name="Tangrot J."/>
            <person name="Rosling A."/>
        </authorList>
    </citation>
    <scope>NUCLEOTIDE SEQUENCE</scope>
    <source>
        <strain evidence="4">CL551</strain>
    </source>
</reference>
<evidence type="ECO:0000313" key="5">
    <source>
        <dbReference type="Proteomes" id="UP000789342"/>
    </source>
</evidence>
<dbReference type="Gene3D" id="2.30.180.10">
    <property type="entry name" value="FAS1 domain"/>
    <property type="match status" value="1"/>
</dbReference>
<keyword evidence="1 2" id="KW-0732">Signal</keyword>
<evidence type="ECO:0000256" key="2">
    <source>
        <dbReference type="SAM" id="SignalP"/>
    </source>
</evidence>
<dbReference type="InterPro" id="IPR000782">
    <property type="entry name" value="FAS1_domain"/>
</dbReference>
<dbReference type="Pfam" id="PF02469">
    <property type="entry name" value="Fasciclin"/>
    <property type="match status" value="1"/>
</dbReference>
<feature type="chain" id="PRO_5040262880" evidence="2">
    <location>
        <begin position="24"/>
        <end position="187"/>
    </location>
</feature>
<dbReference type="InterPro" id="IPR040200">
    <property type="entry name" value="Mug57-like"/>
</dbReference>
<dbReference type="InterPro" id="IPR036378">
    <property type="entry name" value="FAS1_dom_sf"/>
</dbReference>
<dbReference type="PANTHER" id="PTHR28156:SF1">
    <property type="entry name" value="FAS1 DOMAIN-CONTAINING PROTEIN YDR262W"/>
    <property type="match status" value="1"/>
</dbReference>
<protein>
    <submittedName>
        <fullName evidence="4">12308_t:CDS:1</fullName>
    </submittedName>
</protein>
<organism evidence="4 5">
    <name type="scientific">Acaulospora morrowiae</name>
    <dbReference type="NCBI Taxonomy" id="94023"/>
    <lineage>
        <taxon>Eukaryota</taxon>
        <taxon>Fungi</taxon>
        <taxon>Fungi incertae sedis</taxon>
        <taxon>Mucoromycota</taxon>
        <taxon>Glomeromycotina</taxon>
        <taxon>Glomeromycetes</taxon>
        <taxon>Diversisporales</taxon>
        <taxon>Acaulosporaceae</taxon>
        <taxon>Acaulospora</taxon>
    </lineage>
</organism>
<dbReference type="OrthoDB" id="5551751at2759"/>
<dbReference type="AlphaFoldDB" id="A0A9N8V9Y7"/>
<evidence type="ECO:0000313" key="4">
    <source>
        <dbReference type="EMBL" id="CAG8442712.1"/>
    </source>
</evidence>
<dbReference type="PANTHER" id="PTHR28156">
    <property type="entry name" value="FAS1 DOMAIN-CONTAINING PROTEIN YDR262W"/>
    <property type="match status" value="1"/>
</dbReference>
<accession>A0A9N8V9Y7</accession>
<dbReference type="SMART" id="SM00554">
    <property type="entry name" value="FAS1"/>
    <property type="match status" value="1"/>
</dbReference>
<comment type="caution">
    <text evidence="4">The sequence shown here is derived from an EMBL/GenBank/DDBJ whole genome shotgun (WGS) entry which is preliminary data.</text>
</comment>